<dbReference type="AlphaFoldDB" id="A0A8J2JXC1"/>
<gene>
    <name evidence="1" type="ORF">AFUS01_LOCUS15239</name>
</gene>
<proteinExistence type="predicted"/>
<protein>
    <submittedName>
        <fullName evidence="1">Uncharacterized protein</fullName>
    </submittedName>
</protein>
<keyword evidence="2" id="KW-1185">Reference proteome</keyword>
<reference evidence="1" key="1">
    <citation type="submission" date="2021-06" db="EMBL/GenBank/DDBJ databases">
        <authorList>
            <person name="Hodson N. C."/>
            <person name="Mongue J. A."/>
            <person name="Jaron S. K."/>
        </authorList>
    </citation>
    <scope>NUCLEOTIDE SEQUENCE</scope>
</reference>
<dbReference type="Proteomes" id="UP000708208">
    <property type="component" value="Unassembled WGS sequence"/>
</dbReference>
<evidence type="ECO:0000313" key="1">
    <source>
        <dbReference type="EMBL" id="CAG7726322.1"/>
    </source>
</evidence>
<evidence type="ECO:0000313" key="2">
    <source>
        <dbReference type="Proteomes" id="UP000708208"/>
    </source>
</evidence>
<sequence>LQVYCKGVILENIIIVIGNHGSVLSLLMSPNPEGKLVTVIAMNYRLQKLKWIGLTHSLKFFL</sequence>
<dbReference type="EMBL" id="CAJVCH010134006">
    <property type="protein sequence ID" value="CAG7726322.1"/>
    <property type="molecule type" value="Genomic_DNA"/>
</dbReference>
<organism evidence="1 2">
    <name type="scientific">Allacma fusca</name>
    <dbReference type="NCBI Taxonomy" id="39272"/>
    <lineage>
        <taxon>Eukaryota</taxon>
        <taxon>Metazoa</taxon>
        <taxon>Ecdysozoa</taxon>
        <taxon>Arthropoda</taxon>
        <taxon>Hexapoda</taxon>
        <taxon>Collembola</taxon>
        <taxon>Symphypleona</taxon>
        <taxon>Sminthuridae</taxon>
        <taxon>Allacma</taxon>
    </lineage>
</organism>
<name>A0A8J2JXC1_9HEXA</name>
<accession>A0A8J2JXC1</accession>
<feature type="non-terminal residue" evidence="1">
    <location>
        <position position="1"/>
    </location>
</feature>
<comment type="caution">
    <text evidence="1">The sequence shown here is derived from an EMBL/GenBank/DDBJ whole genome shotgun (WGS) entry which is preliminary data.</text>
</comment>